<accession>A0A315XYD5</accession>
<protein>
    <submittedName>
        <fullName evidence="2">Glyoxylase-like metal-dependent hydrolase (Beta-lactamase superfamily II)</fullName>
    </submittedName>
</protein>
<name>A0A315XYD5_RUMFL</name>
<keyword evidence="2" id="KW-0378">Hydrolase</keyword>
<dbReference type="InterPro" id="IPR050855">
    <property type="entry name" value="NDM-1-like"/>
</dbReference>
<dbReference type="Pfam" id="PF00753">
    <property type="entry name" value="Lactamase_B"/>
    <property type="match status" value="1"/>
</dbReference>
<dbReference type="AlphaFoldDB" id="A0A315XYD5"/>
<reference evidence="2 3" key="1">
    <citation type="submission" date="2018-05" db="EMBL/GenBank/DDBJ databases">
        <title>The Hungate 1000. A catalogue of reference genomes from the rumen microbiome.</title>
        <authorList>
            <person name="Kelly W."/>
        </authorList>
    </citation>
    <scope>NUCLEOTIDE SEQUENCE [LARGE SCALE GENOMIC DNA]</scope>
    <source>
        <strain evidence="2 3">SAb67</strain>
    </source>
</reference>
<comment type="caution">
    <text evidence="2">The sequence shown here is derived from an EMBL/GenBank/DDBJ whole genome shotgun (WGS) entry which is preliminary data.</text>
</comment>
<feature type="domain" description="Metallo-beta-lactamase" evidence="1">
    <location>
        <begin position="25"/>
        <end position="219"/>
    </location>
</feature>
<dbReference type="EMBL" id="QGDI01000007">
    <property type="protein sequence ID" value="PWJ12280.1"/>
    <property type="molecule type" value="Genomic_DNA"/>
</dbReference>
<proteinExistence type="predicted"/>
<dbReference type="SMART" id="SM00849">
    <property type="entry name" value="Lactamase_B"/>
    <property type="match status" value="1"/>
</dbReference>
<sequence>MKIITDRTMQFGNIRFFCASVGNSPMSCYVLRGRDGDMLIDTGMPIVYKRLAEYISGFDIRYIFLTHAHVDHDGSAERLRRETGAEIILGERDRELIGHYGRQPVRATSSRYRLRNIQQNICGRMKLFSTRPYAPDILVGSGDRHILGELGFDAETVPLPGHTLGSMGVLSEGVLYCGDAFTAMWGKPDITPHATSIAAMEKSLRRILEISPEWLATGHGLPVKMQDARPVIRRYLLMRGERVLK</sequence>
<dbReference type="Gene3D" id="3.60.15.10">
    <property type="entry name" value="Ribonuclease Z/Hydroxyacylglutathione hydrolase-like"/>
    <property type="match status" value="1"/>
</dbReference>
<dbReference type="PANTHER" id="PTHR42951">
    <property type="entry name" value="METALLO-BETA-LACTAMASE DOMAIN-CONTAINING"/>
    <property type="match status" value="1"/>
</dbReference>
<dbReference type="GO" id="GO:0016787">
    <property type="term" value="F:hydrolase activity"/>
    <property type="evidence" value="ECO:0007669"/>
    <property type="project" value="UniProtKB-KW"/>
</dbReference>
<evidence type="ECO:0000313" key="3">
    <source>
        <dbReference type="Proteomes" id="UP000245720"/>
    </source>
</evidence>
<evidence type="ECO:0000313" key="2">
    <source>
        <dbReference type="EMBL" id="PWJ12280.1"/>
    </source>
</evidence>
<dbReference type="Proteomes" id="UP000245720">
    <property type="component" value="Unassembled WGS sequence"/>
</dbReference>
<dbReference type="InterPro" id="IPR036866">
    <property type="entry name" value="RibonucZ/Hydroxyglut_hydro"/>
</dbReference>
<dbReference type="OrthoDB" id="367237at2"/>
<dbReference type="SUPFAM" id="SSF56281">
    <property type="entry name" value="Metallo-hydrolase/oxidoreductase"/>
    <property type="match status" value="1"/>
</dbReference>
<evidence type="ECO:0000259" key="1">
    <source>
        <dbReference type="SMART" id="SM00849"/>
    </source>
</evidence>
<dbReference type="InterPro" id="IPR001279">
    <property type="entry name" value="Metallo-B-lactamas"/>
</dbReference>
<dbReference type="RefSeq" id="WP_109726736.1">
    <property type="nucleotide sequence ID" value="NZ_QGDI01000007.1"/>
</dbReference>
<organism evidence="2 3">
    <name type="scientific">Ruminococcus flavefaciens</name>
    <dbReference type="NCBI Taxonomy" id="1265"/>
    <lineage>
        <taxon>Bacteria</taxon>
        <taxon>Bacillati</taxon>
        <taxon>Bacillota</taxon>
        <taxon>Clostridia</taxon>
        <taxon>Eubacteriales</taxon>
        <taxon>Oscillospiraceae</taxon>
        <taxon>Ruminococcus</taxon>
    </lineage>
</organism>
<gene>
    <name evidence="2" type="ORF">IE37_01971</name>
</gene>